<dbReference type="PANTHER" id="PTHR42912">
    <property type="entry name" value="METHYLTRANSFERASE"/>
    <property type="match status" value="1"/>
</dbReference>
<keyword evidence="2" id="KW-0808">Transferase</keyword>
<dbReference type="CDD" id="cd02440">
    <property type="entry name" value="AdoMet_MTases"/>
    <property type="match status" value="1"/>
</dbReference>
<name>A0A7L6B3X3_9ACTN</name>
<dbReference type="AlphaFoldDB" id="A0A7L6B3X3"/>
<dbReference type="Pfam" id="PF08241">
    <property type="entry name" value="Methyltransf_11"/>
    <property type="match status" value="1"/>
</dbReference>
<proteinExistence type="predicted"/>
<evidence type="ECO:0000259" key="1">
    <source>
        <dbReference type="Pfam" id="PF08241"/>
    </source>
</evidence>
<evidence type="ECO:0000313" key="3">
    <source>
        <dbReference type="Proteomes" id="UP000510844"/>
    </source>
</evidence>
<sequence length="294" mass="31839">MTPDKWAQWLLTRRDGDSADRRARNTQDLTAFRDGVLDGAGLAADDVLLDVGCGTGLVGFGALDRLGPDGRVIFSDVSADVLDVCRRTAGGDGRCSFVVASADDLAGIADASVDVVTTRSVLIYSDRRAAALTEFFRVLRPGGRISLFEPVNRFAAKHRPDDLFGMGDSPVTDLIAKVNDVYRSTTEEATRPMMDFDERDLIDWAVSAGFEAVELDYRAQVDVPADPIGDWETLKRVAPNPLVPTYGEAIAAALTGDERDRLDTYMIALAAAGTPTRRTMASAFLRALRPHGNR</sequence>
<dbReference type="Gene3D" id="3.40.50.150">
    <property type="entry name" value="Vaccinia Virus protein VP39"/>
    <property type="match status" value="1"/>
</dbReference>
<dbReference type="GO" id="GO:0008757">
    <property type="term" value="F:S-adenosylmethionine-dependent methyltransferase activity"/>
    <property type="evidence" value="ECO:0007669"/>
    <property type="project" value="InterPro"/>
</dbReference>
<dbReference type="KEGG" id="mfeu:H1D33_25350"/>
<dbReference type="EMBL" id="CP059322">
    <property type="protein sequence ID" value="QLQ36564.2"/>
    <property type="molecule type" value="Genomic_DNA"/>
</dbReference>
<keyword evidence="2" id="KW-0489">Methyltransferase</keyword>
<accession>A0A7L6B3X3</accession>
<dbReference type="EC" id="2.1.1.-" evidence="2"/>
<dbReference type="Proteomes" id="UP000510844">
    <property type="component" value="Chromosome"/>
</dbReference>
<feature type="domain" description="Methyltransferase type 11" evidence="1">
    <location>
        <begin position="49"/>
        <end position="145"/>
    </location>
</feature>
<dbReference type="InterPro" id="IPR013216">
    <property type="entry name" value="Methyltransf_11"/>
</dbReference>
<gene>
    <name evidence="2" type="ORF">H1D33_25350</name>
</gene>
<dbReference type="SUPFAM" id="SSF53335">
    <property type="entry name" value="S-adenosyl-L-methionine-dependent methyltransferases"/>
    <property type="match status" value="1"/>
</dbReference>
<organism evidence="2 3">
    <name type="scientific">Micromonospora robiginosa</name>
    <dbReference type="NCBI Taxonomy" id="2749844"/>
    <lineage>
        <taxon>Bacteria</taxon>
        <taxon>Bacillati</taxon>
        <taxon>Actinomycetota</taxon>
        <taxon>Actinomycetes</taxon>
        <taxon>Micromonosporales</taxon>
        <taxon>Micromonosporaceae</taxon>
        <taxon>Micromonospora</taxon>
    </lineage>
</organism>
<reference evidence="2 3" key="2">
    <citation type="journal article" date="2021" name="Mar. Drugs">
        <title>A New Micromonospora Strain with Antibiotic Activity Isolated from the Microbiome of a Mid-Atlantic Deep-Sea Sponge.</title>
        <authorList>
            <person name="Back C.R."/>
            <person name="Stennett H.L."/>
            <person name="Williams S.E."/>
            <person name="Wang L."/>
            <person name="Ojeda Gomez J."/>
            <person name="Abdulle O.M."/>
            <person name="Duffy T."/>
            <person name="Neal C."/>
            <person name="Mantell J."/>
            <person name="Jepson M.A."/>
            <person name="Hendry K.R."/>
            <person name="Powell D."/>
            <person name="Stach J.E.M."/>
            <person name="Essex-Lopresti A.E."/>
            <person name="Willis C.L."/>
            <person name="Curnow P."/>
            <person name="Race P.R."/>
        </authorList>
    </citation>
    <scope>NUCLEOTIDE SEQUENCE [LARGE SCALE GENOMIC DNA]</scope>
    <source>
        <strain evidence="2 3">28ISP2-46</strain>
    </source>
</reference>
<protein>
    <submittedName>
        <fullName evidence="2">Class I SAM-dependent methyltransferase</fullName>
        <ecNumber evidence="2">2.1.1.-</ecNumber>
    </submittedName>
</protein>
<dbReference type="GO" id="GO:0032259">
    <property type="term" value="P:methylation"/>
    <property type="evidence" value="ECO:0007669"/>
    <property type="project" value="UniProtKB-KW"/>
</dbReference>
<keyword evidence="3" id="KW-1185">Reference proteome</keyword>
<dbReference type="InterPro" id="IPR029063">
    <property type="entry name" value="SAM-dependent_MTases_sf"/>
</dbReference>
<dbReference type="InterPro" id="IPR050508">
    <property type="entry name" value="Methyltransf_Superfamily"/>
</dbReference>
<evidence type="ECO:0000313" key="2">
    <source>
        <dbReference type="EMBL" id="QLQ36564.2"/>
    </source>
</evidence>
<reference evidence="3" key="1">
    <citation type="submission" date="2020-07" db="EMBL/GenBank/DDBJ databases">
        <title>A new Micromonospora strain with potent antibiotic activity isolated from the microbiome of a mid-Atlantic deep-sea sponge.</title>
        <authorList>
            <person name="Back C.R."/>
            <person name="Stennett H.L."/>
            <person name="Williams S.E."/>
            <person name="Wang L."/>
            <person name="Ojeda Gomez J."/>
            <person name="Abdulle O.M."/>
            <person name="Duffy T."/>
            <person name="Hendry K.R."/>
            <person name="Powell D."/>
            <person name="Stach J.E."/>
            <person name="Essex-Lopresti A.E."/>
            <person name="Willis C.L."/>
            <person name="Curnow P."/>
            <person name="Race P.R."/>
        </authorList>
    </citation>
    <scope>NUCLEOTIDE SEQUENCE [LARGE SCALE GENOMIC DNA]</scope>
    <source>
        <strain evidence="3">28ISP2-46</strain>
    </source>
</reference>
<dbReference type="RefSeq" id="WP_307755354.1">
    <property type="nucleotide sequence ID" value="NZ_CP059322.2"/>
</dbReference>